<comment type="caution">
    <text evidence="5">The sequence shown here is derived from an EMBL/GenBank/DDBJ whole genome shotgun (WGS) entry which is preliminary data.</text>
</comment>
<evidence type="ECO:0000259" key="4">
    <source>
        <dbReference type="PROSITE" id="PS50988"/>
    </source>
</evidence>
<dbReference type="GO" id="GO:0005737">
    <property type="term" value="C:cytoplasm"/>
    <property type="evidence" value="ECO:0007669"/>
    <property type="project" value="UniProtKB-SubCell"/>
</dbReference>
<name>A0AAD9N1Y7_9ANNE</name>
<evidence type="ECO:0000256" key="2">
    <source>
        <dbReference type="ARBA" id="ARBA00022490"/>
    </source>
</evidence>
<dbReference type="InterPro" id="IPR040322">
    <property type="entry name" value="TROVE2"/>
</dbReference>
<reference evidence="5" key="1">
    <citation type="journal article" date="2023" name="Mol. Biol. Evol.">
        <title>Third-Generation Sequencing Reveals the Adaptive Role of the Epigenome in Three Deep-Sea Polychaetes.</title>
        <authorList>
            <person name="Perez M."/>
            <person name="Aroh O."/>
            <person name="Sun Y."/>
            <person name="Lan Y."/>
            <person name="Juniper S.K."/>
            <person name="Young C.R."/>
            <person name="Angers B."/>
            <person name="Qian P.Y."/>
        </authorList>
    </citation>
    <scope>NUCLEOTIDE SEQUENCE</scope>
    <source>
        <strain evidence="5">P08H-3</strain>
    </source>
</reference>
<sequence length="280" mass="31963">MAATSDQDEGIVTGSSPSLWPVDDLNRLRRNLCVESEFYQCDGTLVIKHMDCLYNLIANQQGIKVVREIEEFSKNGRTAKQHSLLLALAVCARSEDLKTKQAAYRALPEICRIPTYLFLFVKFVEDLGKITDTKQSTGWGRALRRAVSSWYLTKDPKQLAVFVTKYQQRNGWSHKDLLRLSHTNPKENKAIAMVLQFVMRGWKKTKEDYIQDGLPDDLRSLLQYLDAVETVKHASIEEGQKVAALIEEYKLGITVVEKPREHLWLLWLAAVILRSLVTLG</sequence>
<protein>
    <recommendedName>
        <fullName evidence="4">TROVE domain-containing protein</fullName>
    </recommendedName>
</protein>
<proteinExistence type="predicted"/>
<dbReference type="PANTHER" id="PTHR14202">
    <property type="entry name" value="60 KDA RIBONUCLEOPROTEIN SSA/RO"/>
    <property type="match status" value="1"/>
</dbReference>
<organism evidence="5 6">
    <name type="scientific">Paralvinella palmiformis</name>
    <dbReference type="NCBI Taxonomy" id="53620"/>
    <lineage>
        <taxon>Eukaryota</taxon>
        <taxon>Metazoa</taxon>
        <taxon>Spiralia</taxon>
        <taxon>Lophotrochozoa</taxon>
        <taxon>Annelida</taxon>
        <taxon>Polychaeta</taxon>
        <taxon>Sedentaria</taxon>
        <taxon>Canalipalpata</taxon>
        <taxon>Terebellida</taxon>
        <taxon>Terebelliformia</taxon>
        <taxon>Alvinellidae</taxon>
        <taxon>Paralvinella</taxon>
    </lineage>
</organism>
<dbReference type="GO" id="GO:0046872">
    <property type="term" value="F:metal ion binding"/>
    <property type="evidence" value="ECO:0007669"/>
    <property type="project" value="UniProtKB-KW"/>
</dbReference>
<evidence type="ECO:0000313" key="6">
    <source>
        <dbReference type="Proteomes" id="UP001208570"/>
    </source>
</evidence>
<evidence type="ECO:0000256" key="3">
    <source>
        <dbReference type="ARBA" id="ARBA00022723"/>
    </source>
</evidence>
<accession>A0AAD9N1Y7</accession>
<dbReference type="PROSITE" id="PS50988">
    <property type="entry name" value="TROVE"/>
    <property type="match status" value="1"/>
</dbReference>
<evidence type="ECO:0000256" key="1">
    <source>
        <dbReference type="ARBA" id="ARBA00004496"/>
    </source>
</evidence>
<dbReference type="AlphaFoldDB" id="A0AAD9N1Y7"/>
<dbReference type="InterPro" id="IPR037214">
    <property type="entry name" value="TROVE_dom_sf"/>
</dbReference>
<dbReference type="SUPFAM" id="SSF140864">
    <property type="entry name" value="TROVE domain-like"/>
    <property type="match status" value="1"/>
</dbReference>
<dbReference type="InterPro" id="IPR008858">
    <property type="entry name" value="TROVE_dom"/>
</dbReference>
<keyword evidence="2" id="KW-0963">Cytoplasm</keyword>
<feature type="domain" description="TROVE" evidence="4">
    <location>
        <begin position="11"/>
        <end position="280"/>
    </location>
</feature>
<dbReference type="Proteomes" id="UP001208570">
    <property type="component" value="Unassembled WGS sequence"/>
</dbReference>
<dbReference type="GO" id="GO:1990904">
    <property type="term" value="C:ribonucleoprotein complex"/>
    <property type="evidence" value="ECO:0007669"/>
    <property type="project" value="TreeGrafter"/>
</dbReference>
<gene>
    <name evidence="5" type="ORF">LSH36_327g00023</name>
</gene>
<keyword evidence="3" id="KW-0479">Metal-binding</keyword>
<dbReference type="GO" id="GO:0003723">
    <property type="term" value="F:RNA binding"/>
    <property type="evidence" value="ECO:0007669"/>
    <property type="project" value="InterPro"/>
</dbReference>
<dbReference type="EMBL" id="JAODUP010000327">
    <property type="protein sequence ID" value="KAK2152468.1"/>
    <property type="molecule type" value="Genomic_DNA"/>
</dbReference>
<dbReference type="PANTHER" id="PTHR14202:SF0">
    <property type="entry name" value="RNA-BINDING PROTEIN RO60"/>
    <property type="match status" value="1"/>
</dbReference>
<dbReference type="Pfam" id="PF05731">
    <property type="entry name" value="TROVE"/>
    <property type="match status" value="1"/>
</dbReference>
<comment type="subcellular location">
    <subcellularLocation>
        <location evidence="1">Cytoplasm</location>
    </subcellularLocation>
</comment>
<keyword evidence="6" id="KW-1185">Reference proteome</keyword>
<evidence type="ECO:0000313" key="5">
    <source>
        <dbReference type="EMBL" id="KAK2152468.1"/>
    </source>
</evidence>